<dbReference type="InterPro" id="IPR003699">
    <property type="entry name" value="QueA"/>
</dbReference>
<dbReference type="InterPro" id="IPR036100">
    <property type="entry name" value="QueA_sf"/>
</dbReference>
<dbReference type="SUPFAM" id="SSF111337">
    <property type="entry name" value="QueA-like"/>
    <property type="match status" value="1"/>
</dbReference>
<protein>
    <submittedName>
        <fullName evidence="5">S-adenosylmethionine:tRNA ribosyltransferase-isomerase</fullName>
    </submittedName>
</protein>
<dbReference type="PANTHER" id="PTHR30307:SF0">
    <property type="entry name" value="S-ADENOSYLMETHIONINE:TRNA RIBOSYLTRANSFERASE-ISOMERASE"/>
    <property type="match status" value="1"/>
</dbReference>
<keyword evidence="2" id="KW-0808">Transferase</keyword>
<gene>
    <name evidence="5" type="ORF">F0185_07370</name>
</gene>
<evidence type="ECO:0000256" key="4">
    <source>
        <dbReference type="ARBA" id="ARBA00022785"/>
    </source>
</evidence>
<evidence type="ECO:0000313" key="6">
    <source>
        <dbReference type="Proteomes" id="UP000785613"/>
    </source>
</evidence>
<evidence type="ECO:0000256" key="2">
    <source>
        <dbReference type="ARBA" id="ARBA00022679"/>
    </source>
</evidence>
<dbReference type="RefSeq" id="WP_167223038.1">
    <property type="nucleotide sequence ID" value="NZ_VUYU01000004.1"/>
</dbReference>
<dbReference type="Gene3D" id="2.40.10.240">
    <property type="entry name" value="QueA-like"/>
    <property type="match status" value="1"/>
</dbReference>
<keyword evidence="6" id="KW-1185">Reference proteome</keyword>
<comment type="caution">
    <text evidence="5">The sequence shown here is derived from an EMBL/GenBank/DDBJ whole genome shotgun (WGS) entry which is preliminary data.</text>
</comment>
<dbReference type="InterPro" id="IPR042119">
    <property type="entry name" value="QueA_dom2"/>
</dbReference>
<dbReference type="PANTHER" id="PTHR30307">
    <property type="entry name" value="S-ADENOSYLMETHIONINE:TRNA RIBOSYLTRANSFERASE-ISOMERASE"/>
    <property type="match status" value="1"/>
</dbReference>
<dbReference type="EMBL" id="VUYU01000004">
    <property type="protein sequence ID" value="NHZ33409.1"/>
    <property type="molecule type" value="Genomic_DNA"/>
</dbReference>
<sequence length="354" mass="39389">MKTTSFDFEMGSHTMPTDPVELRGRERTDGRMIVLDRGKNAIEHRIFSDIYDYFRAGDLLVLNDSYMLSNTLQFTCGGQAATVIVYGHESDHSCMVEVRPRELAKAGLELRSVDDEQLSCILLAPYPDHIWKAKFEPTARLIRTLEGHGTRSDETVPLNPGHWQENPAAYRSVYAKSPGSLEIPSAGLHFSTGLLDRIAAKGVEFAYVTLHVGSTEVLAVRHIDAEHVEDHRVREEFFEVQGESAAKISRALAEGRRIFAVGTTVVRTLESLAASGPSNQVIMPQSGWTGLYIYPGYHFKIVDALLTNLHRPRSSHIVLTAAFAGQELLMRGYDELLSVGGYEFDMFGDSMLIV</sequence>
<keyword evidence="1" id="KW-0963">Cytoplasm</keyword>
<keyword evidence="4" id="KW-0671">Queuosine biosynthesis</keyword>
<dbReference type="Pfam" id="PF02547">
    <property type="entry name" value="Queuosine_synth"/>
    <property type="match status" value="1"/>
</dbReference>
<evidence type="ECO:0000313" key="5">
    <source>
        <dbReference type="EMBL" id="NHZ33409.1"/>
    </source>
</evidence>
<organism evidence="5 6">
    <name type="scientific">Massilia rubra</name>
    <dbReference type="NCBI Taxonomy" id="2607910"/>
    <lineage>
        <taxon>Bacteria</taxon>
        <taxon>Pseudomonadati</taxon>
        <taxon>Pseudomonadota</taxon>
        <taxon>Betaproteobacteria</taxon>
        <taxon>Burkholderiales</taxon>
        <taxon>Oxalobacteraceae</taxon>
        <taxon>Telluria group</taxon>
        <taxon>Massilia</taxon>
    </lineage>
</organism>
<evidence type="ECO:0000256" key="3">
    <source>
        <dbReference type="ARBA" id="ARBA00022691"/>
    </source>
</evidence>
<reference evidence="5 6" key="1">
    <citation type="submission" date="2019-09" db="EMBL/GenBank/DDBJ databases">
        <title>Taxonomy of Antarctic Massilia spp.: description of Massilia rubra sp. nov., Massilia aquatica sp. nov., Massilia mucilaginosa sp. nov., Massilia frigida sp. nov. isolated from streams, lakes and regoliths.</title>
        <authorList>
            <person name="Holochova P."/>
            <person name="Sedlacek I."/>
            <person name="Kralova S."/>
            <person name="Maslanova I."/>
            <person name="Busse H.-J."/>
            <person name="Stankova E."/>
            <person name="Vrbovska V."/>
            <person name="Kovarovic V."/>
            <person name="Bartak M."/>
            <person name="Svec P."/>
            <person name="Pantucek R."/>
        </authorList>
    </citation>
    <scope>NUCLEOTIDE SEQUENCE [LARGE SCALE GENOMIC DNA]</scope>
    <source>
        <strain evidence="5 6">CCM 8692</strain>
    </source>
</reference>
<dbReference type="Gene3D" id="3.40.1780.10">
    <property type="entry name" value="QueA-like"/>
    <property type="match status" value="1"/>
</dbReference>
<dbReference type="Proteomes" id="UP000785613">
    <property type="component" value="Unassembled WGS sequence"/>
</dbReference>
<proteinExistence type="predicted"/>
<keyword evidence="3" id="KW-0949">S-adenosyl-L-methionine</keyword>
<evidence type="ECO:0000256" key="1">
    <source>
        <dbReference type="ARBA" id="ARBA00022490"/>
    </source>
</evidence>
<dbReference type="InterPro" id="IPR042118">
    <property type="entry name" value="QueA_dom1"/>
</dbReference>
<name>A0ABX0LPN0_9BURK</name>
<accession>A0ABX0LPN0</accession>